<dbReference type="InterPro" id="IPR016135">
    <property type="entry name" value="UBQ-conjugating_enzyme/RWD"/>
</dbReference>
<evidence type="ECO:0000259" key="1">
    <source>
        <dbReference type="Pfam" id="PF00179"/>
    </source>
</evidence>
<sequence length="117" mass="13119">MDAIVARIEGGKASLLFKEYKEEGYVLQLAFSVPDQYPLQPPQVRFLTKIFHLKVHFKFGITILKRCSYGYNFDGGVKIDGGVKRRCRWVAVVTGLVLEDGGMAMTILATAEMMKVT</sequence>
<reference evidence="2" key="1">
    <citation type="submission" date="2023-10" db="EMBL/GenBank/DDBJ databases">
        <authorList>
            <person name="Domelevo Entfellner J.-B."/>
        </authorList>
    </citation>
    <scope>NUCLEOTIDE SEQUENCE</scope>
</reference>
<protein>
    <recommendedName>
        <fullName evidence="1">UBC core domain-containing protein</fullName>
    </recommendedName>
</protein>
<dbReference type="InterPro" id="IPR000608">
    <property type="entry name" value="UBC"/>
</dbReference>
<proteinExistence type="predicted"/>
<gene>
    <name evidence="2" type="ORF">AYBTSS11_LOCUS11757</name>
</gene>
<dbReference type="EMBL" id="OY731400">
    <property type="protein sequence ID" value="CAJ1944143.1"/>
    <property type="molecule type" value="Genomic_DNA"/>
</dbReference>
<dbReference type="Gramene" id="rna-AYBTSS11_LOCUS11757">
    <property type="protein sequence ID" value="CAJ1944143.1"/>
    <property type="gene ID" value="gene-AYBTSS11_LOCUS11757"/>
</dbReference>
<dbReference type="Gene3D" id="3.10.110.10">
    <property type="entry name" value="Ubiquitin Conjugating Enzyme"/>
    <property type="match status" value="1"/>
</dbReference>
<dbReference type="Pfam" id="PF00179">
    <property type="entry name" value="UQ_con"/>
    <property type="match status" value="1"/>
</dbReference>
<accession>A0AA86SZ90</accession>
<evidence type="ECO:0000313" key="2">
    <source>
        <dbReference type="EMBL" id="CAJ1944143.1"/>
    </source>
</evidence>
<keyword evidence="3" id="KW-1185">Reference proteome</keyword>
<dbReference type="AlphaFoldDB" id="A0AA86SZ90"/>
<organism evidence="2 3">
    <name type="scientific">Sphenostylis stenocarpa</name>
    <dbReference type="NCBI Taxonomy" id="92480"/>
    <lineage>
        <taxon>Eukaryota</taxon>
        <taxon>Viridiplantae</taxon>
        <taxon>Streptophyta</taxon>
        <taxon>Embryophyta</taxon>
        <taxon>Tracheophyta</taxon>
        <taxon>Spermatophyta</taxon>
        <taxon>Magnoliopsida</taxon>
        <taxon>eudicotyledons</taxon>
        <taxon>Gunneridae</taxon>
        <taxon>Pentapetalae</taxon>
        <taxon>rosids</taxon>
        <taxon>fabids</taxon>
        <taxon>Fabales</taxon>
        <taxon>Fabaceae</taxon>
        <taxon>Papilionoideae</taxon>
        <taxon>50 kb inversion clade</taxon>
        <taxon>NPAAA clade</taxon>
        <taxon>indigoferoid/millettioid clade</taxon>
        <taxon>Phaseoleae</taxon>
        <taxon>Sphenostylis</taxon>
    </lineage>
</organism>
<name>A0AA86SZ90_9FABA</name>
<dbReference type="SUPFAM" id="SSF54495">
    <property type="entry name" value="UBC-like"/>
    <property type="match status" value="1"/>
</dbReference>
<evidence type="ECO:0000313" key="3">
    <source>
        <dbReference type="Proteomes" id="UP001189624"/>
    </source>
</evidence>
<dbReference type="Proteomes" id="UP001189624">
    <property type="component" value="Chromosome 3"/>
</dbReference>
<feature type="domain" description="UBC core" evidence="1">
    <location>
        <begin position="24"/>
        <end position="58"/>
    </location>
</feature>